<sequence length="117" mass="13788">MQRWKNPDEIDLEELLRSREGPVLRRRRHVEPPRAYVAAKLAYLPTTFTLGDDKDYMGFRNKPLTNHQEYLCFVVAILRNEGTDGTANYVSCTLLLYLNQGRWLDYTLDQRFLKHGL</sequence>
<evidence type="ECO:0000313" key="2">
    <source>
        <dbReference type="Proteomes" id="UP001434883"/>
    </source>
</evidence>
<protein>
    <submittedName>
        <fullName evidence="1">Uncharacterized protein</fullName>
    </submittedName>
</protein>
<keyword evidence="2" id="KW-1185">Reference proteome</keyword>
<dbReference type="Proteomes" id="UP001434883">
    <property type="component" value="Unassembled WGS sequence"/>
</dbReference>
<proteinExistence type="predicted"/>
<evidence type="ECO:0000313" key="1">
    <source>
        <dbReference type="EMBL" id="MEQ2190405.1"/>
    </source>
</evidence>
<organism evidence="1 2">
    <name type="scientific">Xenoophorus captivus</name>
    <dbReference type="NCBI Taxonomy" id="1517983"/>
    <lineage>
        <taxon>Eukaryota</taxon>
        <taxon>Metazoa</taxon>
        <taxon>Chordata</taxon>
        <taxon>Craniata</taxon>
        <taxon>Vertebrata</taxon>
        <taxon>Euteleostomi</taxon>
        <taxon>Actinopterygii</taxon>
        <taxon>Neopterygii</taxon>
        <taxon>Teleostei</taxon>
        <taxon>Neoteleostei</taxon>
        <taxon>Acanthomorphata</taxon>
        <taxon>Ovalentaria</taxon>
        <taxon>Atherinomorphae</taxon>
        <taxon>Cyprinodontiformes</taxon>
        <taxon>Goodeidae</taxon>
        <taxon>Xenoophorus</taxon>
    </lineage>
</organism>
<comment type="caution">
    <text evidence="1">The sequence shown here is derived from an EMBL/GenBank/DDBJ whole genome shotgun (WGS) entry which is preliminary data.</text>
</comment>
<reference evidence="1 2" key="1">
    <citation type="submission" date="2021-06" db="EMBL/GenBank/DDBJ databases">
        <authorList>
            <person name="Palmer J.M."/>
        </authorList>
    </citation>
    <scope>NUCLEOTIDE SEQUENCE [LARGE SCALE GENOMIC DNA]</scope>
    <source>
        <strain evidence="1 2">XC_2019</strain>
        <tissue evidence="1">Muscle</tissue>
    </source>
</reference>
<dbReference type="EMBL" id="JAHRIN010000023">
    <property type="protein sequence ID" value="MEQ2190405.1"/>
    <property type="molecule type" value="Genomic_DNA"/>
</dbReference>
<accession>A0ABV0Q3Q5</accession>
<gene>
    <name evidence="1" type="ORF">XENOCAPTIV_011340</name>
</gene>
<name>A0ABV0Q3Q5_9TELE</name>